<dbReference type="GO" id="GO:0005634">
    <property type="term" value="C:nucleus"/>
    <property type="evidence" value="ECO:0007669"/>
    <property type="project" value="UniProtKB-SubCell"/>
</dbReference>
<feature type="domain" description="DDE Tnp4" evidence="8">
    <location>
        <begin position="31"/>
        <end position="123"/>
    </location>
</feature>
<reference evidence="9" key="2">
    <citation type="journal article" date="2024" name="Plant">
        <title>Genomic evolution and insights into agronomic trait innovations of Sesamum species.</title>
        <authorList>
            <person name="Miao H."/>
            <person name="Wang L."/>
            <person name="Qu L."/>
            <person name="Liu H."/>
            <person name="Sun Y."/>
            <person name="Le M."/>
            <person name="Wang Q."/>
            <person name="Wei S."/>
            <person name="Zheng Y."/>
            <person name="Lin W."/>
            <person name="Duan Y."/>
            <person name="Cao H."/>
            <person name="Xiong S."/>
            <person name="Wang X."/>
            <person name="Wei L."/>
            <person name="Li C."/>
            <person name="Ma Q."/>
            <person name="Ju M."/>
            <person name="Zhao R."/>
            <person name="Li G."/>
            <person name="Mu C."/>
            <person name="Tian Q."/>
            <person name="Mei H."/>
            <person name="Zhang T."/>
            <person name="Gao T."/>
            <person name="Zhang H."/>
        </authorList>
    </citation>
    <scope>NUCLEOTIDE SEQUENCE</scope>
    <source>
        <strain evidence="9">G02</strain>
    </source>
</reference>
<evidence type="ECO:0000256" key="2">
    <source>
        <dbReference type="ARBA" id="ARBA00004123"/>
    </source>
</evidence>
<proteinExistence type="inferred from homology"/>
<evidence type="ECO:0000256" key="5">
    <source>
        <dbReference type="ARBA" id="ARBA00022723"/>
    </source>
</evidence>
<comment type="similarity">
    <text evidence="3">Belongs to the HARBI1 family.</text>
</comment>
<organism evidence="9">
    <name type="scientific">Sesamum radiatum</name>
    <name type="common">Black benniseed</name>
    <dbReference type="NCBI Taxonomy" id="300843"/>
    <lineage>
        <taxon>Eukaryota</taxon>
        <taxon>Viridiplantae</taxon>
        <taxon>Streptophyta</taxon>
        <taxon>Embryophyta</taxon>
        <taxon>Tracheophyta</taxon>
        <taxon>Spermatophyta</taxon>
        <taxon>Magnoliopsida</taxon>
        <taxon>eudicotyledons</taxon>
        <taxon>Gunneridae</taxon>
        <taxon>Pentapetalae</taxon>
        <taxon>asterids</taxon>
        <taxon>lamiids</taxon>
        <taxon>Lamiales</taxon>
        <taxon>Pedaliaceae</taxon>
        <taxon>Sesamum</taxon>
    </lineage>
</organism>
<protein>
    <recommendedName>
        <fullName evidence="8">DDE Tnp4 domain-containing protein</fullName>
    </recommendedName>
</protein>
<keyword evidence="4" id="KW-0540">Nuclease</keyword>
<dbReference type="InterPro" id="IPR027806">
    <property type="entry name" value="HARBI1_dom"/>
</dbReference>
<dbReference type="GO" id="GO:0004518">
    <property type="term" value="F:nuclease activity"/>
    <property type="evidence" value="ECO:0007669"/>
    <property type="project" value="UniProtKB-KW"/>
</dbReference>
<evidence type="ECO:0000313" key="9">
    <source>
        <dbReference type="EMBL" id="KAL0361453.1"/>
    </source>
</evidence>
<dbReference type="InterPro" id="IPR045249">
    <property type="entry name" value="HARBI1-like"/>
</dbReference>
<dbReference type="PANTHER" id="PTHR22930:SF228">
    <property type="entry name" value="PROTEIN ALP1-LIKE"/>
    <property type="match status" value="1"/>
</dbReference>
<dbReference type="GO" id="GO:0016787">
    <property type="term" value="F:hydrolase activity"/>
    <property type="evidence" value="ECO:0007669"/>
    <property type="project" value="UniProtKB-KW"/>
</dbReference>
<keyword evidence="5" id="KW-0479">Metal-binding</keyword>
<evidence type="ECO:0000256" key="7">
    <source>
        <dbReference type="ARBA" id="ARBA00023242"/>
    </source>
</evidence>
<dbReference type="PANTHER" id="PTHR22930">
    <property type="match status" value="1"/>
</dbReference>
<evidence type="ECO:0000256" key="6">
    <source>
        <dbReference type="ARBA" id="ARBA00022801"/>
    </source>
</evidence>
<dbReference type="AlphaFoldDB" id="A0AAW2Q114"/>
<dbReference type="Pfam" id="PF13359">
    <property type="entry name" value="DDE_Tnp_4"/>
    <property type="match status" value="1"/>
</dbReference>
<accession>A0AAW2Q114</accession>
<name>A0AAW2Q114_SESRA</name>
<comment type="cofactor">
    <cofactor evidence="1">
        <name>a divalent metal cation</name>
        <dbReference type="ChEBI" id="CHEBI:60240"/>
    </cofactor>
</comment>
<gene>
    <name evidence="9" type="ORF">Sradi_3829800</name>
</gene>
<evidence type="ECO:0000256" key="4">
    <source>
        <dbReference type="ARBA" id="ARBA00022722"/>
    </source>
</evidence>
<evidence type="ECO:0000256" key="3">
    <source>
        <dbReference type="ARBA" id="ARBA00006958"/>
    </source>
</evidence>
<sequence>MITRSNWTNTHPNIALNPDFYPYFKDCIRALDGTLVPAWVPRIDQNRYRLRKGRIAQNVLAICEFDMNFTYVYAGCKGSAADARVLDDAISQDRAFSFPPPGKYYLVDSEFANYQCFLVPYRGTRYHLAEYMG</sequence>
<comment type="subcellular location">
    <subcellularLocation>
        <location evidence="2">Nucleus</location>
    </subcellularLocation>
</comment>
<evidence type="ECO:0000259" key="8">
    <source>
        <dbReference type="Pfam" id="PF13359"/>
    </source>
</evidence>
<evidence type="ECO:0000256" key="1">
    <source>
        <dbReference type="ARBA" id="ARBA00001968"/>
    </source>
</evidence>
<reference evidence="9" key="1">
    <citation type="submission" date="2020-06" db="EMBL/GenBank/DDBJ databases">
        <authorList>
            <person name="Li T."/>
            <person name="Hu X."/>
            <person name="Zhang T."/>
            <person name="Song X."/>
            <person name="Zhang H."/>
            <person name="Dai N."/>
            <person name="Sheng W."/>
            <person name="Hou X."/>
            <person name="Wei L."/>
        </authorList>
    </citation>
    <scope>NUCLEOTIDE SEQUENCE</scope>
    <source>
        <strain evidence="9">G02</strain>
        <tissue evidence="9">Leaf</tissue>
    </source>
</reference>
<keyword evidence="6" id="KW-0378">Hydrolase</keyword>
<dbReference type="GO" id="GO:0046872">
    <property type="term" value="F:metal ion binding"/>
    <property type="evidence" value="ECO:0007669"/>
    <property type="project" value="UniProtKB-KW"/>
</dbReference>
<keyword evidence="7" id="KW-0539">Nucleus</keyword>
<dbReference type="EMBL" id="JACGWJ010000016">
    <property type="protein sequence ID" value="KAL0361453.1"/>
    <property type="molecule type" value="Genomic_DNA"/>
</dbReference>
<comment type="caution">
    <text evidence="9">The sequence shown here is derived from an EMBL/GenBank/DDBJ whole genome shotgun (WGS) entry which is preliminary data.</text>
</comment>